<protein>
    <submittedName>
        <fullName evidence="1">Uncharacterized protein</fullName>
    </submittedName>
</protein>
<comment type="caution">
    <text evidence="1">The sequence shown here is derived from an EMBL/GenBank/DDBJ whole genome shotgun (WGS) entry which is preliminary data.</text>
</comment>
<dbReference type="EMBL" id="BAABME010003959">
    <property type="protein sequence ID" value="GAA0160681.1"/>
    <property type="molecule type" value="Genomic_DNA"/>
</dbReference>
<gene>
    <name evidence="1" type="ORF">LIER_17179</name>
</gene>
<evidence type="ECO:0000313" key="2">
    <source>
        <dbReference type="Proteomes" id="UP001454036"/>
    </source>
</evidence>
<name>A0AAV3QBR5_LITER</name>
<proteinExistence type="predicted"/>
<evidence type="ECO:0000313" key="1">
    <source>
        <dbReference type="EMBL" id="GAA0160681.1"/>
    </source>
</evidence>
<organism evidence="1 2">
    <name type="scientific">Lithospermum erythrorhizon</name>
    <name type="common">Purple gromwell</name>
    <name type="synonym">Lithospermum officinale var. erythrorhizon</name>
    <dbReference type="NCBI Taxonomy" id="34254"/>
    <lineage>
        <taxon>Eukaryota</taxon>
        <taxon>Viridiplantae</taxon>
        <taxon>Streptophyta</taxon>
        <taxon>Embryophyta</taxon>
        <taxon>Tracheophyta</taxon>
        <taxon>Spermatophyta</taxon>
        <taxon>Magnoliopsida</taxon>
        <taxon>eudicotyledons</taxon>
        <taxon>Gunneridae</taxon>
        <taxon>Pentapetalae</taxon>
        <taxon>asterids</taxon>
        <taxon>lamiids</taxon>
        <taxon>Boraginales</taxon>
        <taxon>Boraginaceae</taxon>
        <taxon>Boraginoideae</taxon>
        <taxon>Lithospermeae</taxon>
        <taxon>Lithospermum</taxon>
    </lineage>
</organism>
<dbReference type="InterPro" id="IPR009646">
    <property type="entry name" value="Root_cap"/>
</dbReference>
<sequence length="123" mass="13814">MGRDFTWRKWFLSLKKNPQYTTMEVTKDDSYAHLELGFKFLVHGVLGQTYARNYVSRIQMGVSMPVLGGERKFGTSSIYAPDCSVSKFREEKKIGTKYSSSSSEFPTLSCVSGIEGKGVVCKC</sequence>
<dbReference type="Proteomes" id="UP001454036">
    <property type="component" value="Unassembled WGS sequence"/>
</dbReference>
<dbReference type="AlphaFoldDB" id="A0AAV3QBR5"/>
<reference evidence="1 2" key="1">
    <citation type="submission" date="2024-01" db="EMBL/GenBank/DDBJ databases">
        <title>The complete chloroplast genome sequence of Lithospermum erythrorhizon: insights into the phylogenetic relationship among Boraginaceae species and the maternal lineages of purple gromwells.</title>
        <authorList>
            <person name="Okada T."/>
            <person name="Watanabe K."/>
        </authorList>
    </citation>
    <scope>NUCLEOTIDE SEQUENCE [LARGE SCALE GENOMIC DNA]</scope>
</reference>
<keyword evidence="2" id="KW-1185">Reference proteome</keyword>
<accession>A0AAV3QBR5</accession>
<dbReference type="Pfam" id="PF06830">
    <property type="entry name" value="Root_cap"/>
    <property type="match status" value="1"/>
</dbReference>
<dbReference type="PANTHER" id="PTHR31656">
    <property type="entry name" value="ROOT CAP DOMAIN-CONTAINING PROTEIN"/>
    <property type="match status" value="1"/>
</dbReference>